<name>A0A8H3P5M7_9EURO</name>
<organism evidence="1 2">
    <name type="scientific">Aspergillus udagawae</name>
    <dbReference type="NCBI Taxonomy" id="91492"/>
    <lineage>
        <taxon>Eukaryota</taxon>
        <taxon>Fungi</taxon>
        <taxon>Dikarya</taxon>
        <taxon>Ascomycota</taxon>
        <taxon>Pezizomycotina</taxon>
        <taxon>Eurotiomycetes</taxon>
        <taxon>Eurotiomycetidae</taxon>
        <taxon>Eurotiales</taxon>
        <taxon>Aspergillaceae</taxon>
        <taxon>Aspergillus</taxon>
        <taxon>Aspergillus subgen. Fumigati</taxon>
    </lineage>
</organism>
<evidence type="ECO:0000313" key="1">
    <source>
        <dbReference type="EMBL" id="GFF46889.1"/>
    </source>
</evidence>
<dbReference type="EMBL" id="BLKC01000067">
    <property type="protein sequence ID" value="GFF46889.1"/>
    <property type="molecule type" value="Genomic_DNA"/>
</dbReference>
<protein>
    <submittedName>
        <fullName evidence="1">Uncharacterized protein</fullName>
    </submittedName>
</protein>
<dbReference type="AlphaFoldDB" id="A0A8H3P5M7"/>
<gene>
    <name evidence="1" type="ORF">IFM46972_08160</name>
</gene>
<sequence>MSNDDPVVLLQRGEIMEDKQVAAFKDILERPRIRCPKYHSHPWDIIQKLHLGDVVREAIPLKDCLIFQESAQIDLAVEPSGISRVRRLCELVEFKRLSEEDPIIQMQPDGDPRMRIFNGYNHILRRYTEARALRQVDGALKLWYEKEIGNLESHIGRLGYVYFLRGMTSYRSSLGCHGNCANLSFVGDMSPWPL</sequence>
<reference evidence="1 2" key="1">
    <citation type="submission" date="2020-01" db="EMBL/GenBank/DDBJ databases">
        <title>Draft genome sequence of Aspergillus udagawae IFM 46972.</title>
        <authorList>
            <person name="Takahashi H."/>
            <person name="Yaguchi T."/>
        </authorList>
    </citation>
    <scope>NUCLEOTIDE SEQUENCE [LARGE SCALE GENOMIC DNA]</scope>
    <source>
        <strain evidence="1 2">IFM 46972</strain>
    </source>
</reference>
<comment type="caution">
    <text evidence="1">The sequence shown here is derived from an EMBL/GenBank/DDBJ whole genome shotgun (WGS) entry which is preliminary data.</text>
</comment>
<proteinExistence type="predicted"/>
<dbReference type="Proteomes" id="UP000465221">
    <property type="component" value="Unassembled WGS sequence"/>
</dbReference>
<accession>A0A8H3P5M7</accession>
<evidence type="ECO:0000313" key="2">
    <source>
        <dbReference type="Proteomes" id="UP000465221"/>
    </source>
</evidence>